<protein>
    <recommendedName>
        <fullName evidence="3">GH16 domain-containing protein</fullName>
    </recommendedName>
</protein>
<dbReference type="STRING" id="1447883.A0A2B7Y122"/>
<dbReference type="Proteomes" id="UP000224634">
    <property type="component" value="Unassembled WGS sequence"/>
</dbReference>
<dbReference type="OrthoDB" id="25131at2759"/>
<dbReference type="PROSITE" id="PS51762">
    <property type="entry name" value="GH16_2"/>
    <property type="match status" value="1"/>
</dbReference>
<feature type="transmembrane region" description="Helical" evidence="1">
    <location>
        <begin position="326"/>
        <end position="344"/>
    </location>
</feature>
<dbReference type="GO" id="GO:0004553">
    <property type="term" value="F:hydrolase activity, hydrolyzing O-glycosyl compounds"/>
    <property type="evidence" value="ECO:0007669"/>
    <property type="project" value="InterPro"/>
</dbReference>
<keyword evidence="1" id="KW-1133">Transmembrane helix</keyword>
<dbReference type="GO" id="GO:0005975">
    <property type="term" value="P:carbohydrate metabolic process"/>
    <property type="evidence" value="ECO:0007669"/>
    <property type="project" value="InterPro"/>
</dbReference>
<dbReference type="AlphaFoldDB" id="A0A2B7Y122"/>
<dbReference type="PANTHER" id="PTHR38121">
    <property type="entry name" value="GH16 DOMAIN-CONTAINING PROTEIN"/>
    <property type="match status" value="1"/>
</dbReference>
<evidence type="ECO:0000313" key="4">
    <source>
        <dbReference type="EMBL" id="PGH14562.1"/>
    </source>
</evidence>
<keyword evidence="5" id="KW-1185">Reference proteome</keyword>
<dbReference type="Pfam" id="PF00722">
    <property type="entry name" value="Glyco_hydro_16"/>
    <property type="match status" value="1"/>
</dbReference>
<dbReference type="SUPFAM" id="SSF49899">
    <property type="entry name" value="Concanavalin A-like lectins/glucanases"/>
    <property type="match status" value="1"/>
</dbReference>
<dbReference type="EMBL" id="PDNA01000092">
    <property type="protein sequence ID" value="PGH14562.1"/>
    <property type="molecule type" value="Genomic_DNA"/>
</dbReference>
<evidence type="ECO:0000259" key="3">
    <source>
        <dbReference type="PROSITE" id="PS51762"/>
    </source>
</evidence>
<feature type="signal peptide" evidence="2">
    <location>
        <begin position="1"/>
        <end position="24"/>
    </location>
</feature>
<evidence type="ECO:0000313" key="5">
    <source>
        <dbReference type="Proteomes" id="UP000224634"/>
    </source>
</evidence>
<sequence>MRLRSASFRAALLSLAFLFPAANAECECGFKMNDTRDYFTHVIYNNFSAFTPTKTVSSNPDFYRHWVIQRWGIPPQNWATPLPIDNQLDNVYIQDGNLVLKQEGYSKEAILSGHNVSVASIASQSGDIIHGSFRIELKMEGATGGSVAGFFWYHDDQNEIDIEILAKEFKPDSVLVHYTTHPALDESGVLVKNATEVIPLRGDDPASSFQAHRFDWTGEELRFYQNSRLVHANALRVPQVPGYVYMNLWADGGPWSGTPSTTDVFMSVKTIAIYHNTSASEEGIDKAFNLRCEKAGGPSNITVCLDTSIESGNLDPSSVASVITPVQVWAVVLFWVTFGVAVSFV</sequence>
<feature type="domain" description="GH16" evidence="3">
    <location>
        <begin position="37"/>
        <end position="279"/>
    </location>
</feature>
<name>A0A2B7Y122_POLH7</name>
<gene>
    <name evidence="4" type="ORF">AJ80_05882</name>
</gene>
<evidence type="ECO:0000256" key="2">
    <source>
        <dbReference type="SAM" id="SignalP"/>
    </source>
</evidence>
<accession>A0A2B7Y122</accession>
<keyword evidence="2" id="KW-0732">Signal</keyword>
<organism evidence="4 5">
    <name type="scientific">Polytolypa hystricis (strain UAMH7299)</name>
    <dbReference type="NCBI Taxonomy" id="1447883"/>
    <lineage>
        <taxon>Eukaryota</taxon>
        <taxon>Fungi</taxon>
        <taxon>Dikarya</taxon>
        <taxon>Ascomycota</taxon>
        <taxon>Pezizomycotina</taxon>
        <taxon>Eurotiomycetes</taxon>
        <taxon>Eurotiomycetidae</taxon>
        <taxon>Onygenales</taxon>
        <taxon>Onygenales incertae sedis</taxon>
        <taxon>Polytolypa</taxon>
    </lineage>
</organism>
<evidence type="ECO:0000256" key="1">
    <source>
        <dbReference type="SAM" id="Phobius"/>
    </source>
</evidence>
<reference evidence="4 5" key="1">
    <citation type="submission" date="2017-10" db="EMBL/GenBank/DDBJ databases">
        <title>Comparative genomics in systemic dimorphic fungi from Ajellomycetaceae.</title>
        <authorList>
            <person name="Munoz J.F."/>
            <person name="Mcewen J.G."/>
            <person name="Clay O.K."/>
            <person name="Cuomo C.A."/>
        </authorList>
    </citation>
    <scope>NUCLEOTIDE SEQUENCE [LARGE SCALE GENOMIC DNA]</scope>
    <source>
        <strain evidence="4 5">UAMH7299</strain>
    </source>
</reference>
<dbReference type="Gene3D" id="2.60.120.200">
    <property type="match status" value="1"/>
</dbReference>
<feature type="chain" id="PRO_5012292958" description="GH16 domain-containing protein" evidence="2">
    <location>
        <begin position="25"/>
        <end position="345"/>
    </location>
</feature>
<proteinExistence type="predicted"/>
<dbReference type="InterPro" id="IPR000757">
    <property type="entry name" value="Beta-glucanase-like"/>
</dbReference>
<dbReference type="InterPro" id="IPR013320">
    <property type="entry name" value="ConA-like_dom_sf"/>
</dbReference>
<keyword evidence="1" id="KW-0472">Membrane</keyword>
<comment type="caution">
    <text evidence="4">The sequence shown here is derived from an EMBL/GenBank/DDBJ whole genome shotgun (WGS) entry which is preliminary data.</text>
</comment>
<dbReference type="CDD" id="cd00413">
    <property type="entry name" value="Glyco_hydrolase_16"/>
    <property type="match status" value="1"/>
</dbReference>
<keyword evidence="1" id="KW-0812">Transmembrane</keyword>
<dbReference type="PANTHER" id="PTHR38121:SF4">
    <property type="entry name" value="GH16 DOMAIN-CONTAINING PROTEIN-RELATED"/>
    <property type="match status" value="1"/>
</dbReference>